<dbReference type="EMBL" id="JAVLSJ010000014">
    <property type="protein sequence ID" value="MDR9851074.1"/>
    <property type="molecule type" value="Genomic_DNA"/>
</dbReference>
<dbReference type="PROSITE" id="PS51257">
    <property type="entry name" value="PROKAR_LIPOPROTEIN"/>
    <property type="match status" value="1"/>
</dbReference>
<dbReference type="RefSeq" id="WP_121039115.1">
    <property type="nucleotide sequence ID" value="NZ_JAVLSJ010000014.1"/>
</dbReference>
<accession>A0ABU2ESC0</accession>
<keyword evidence="2" id="KW-0732">Signal</keyword>
<sequence length="290" mass="30229">MHKTTGTPLKASVRLSRIALALAVLAGGLSCAWTVAQNAPSTAAAPSATPATPAPAASPAATAPVAGTPGTAAAPAAPAATHASKSAGRSIARKPENKLAWANLSPAQHQALEPLTGEWPRMSELQKEKWLEIGKRYAKMKPEEQQRLHERMRDWVKLTPAERSAARTNYARAKKLDAEEKHEQWTKYQQLSEEQKKKLAESKLPKRVAKLPTSPSAAAPTIQLPTEALDRSLPVTPAQVPAPAVAPAPSQVPGSQATPVPAIAPTAALPTTVAVSAAVTPVASTASDGK</sequence>
<comment type="caution">
    <text evidence="3">The sequence shown here is derived from an EMBL/GenBank/DDBJ whole genome shotgun (WGS) entry which is preliminary data.</text>
</comment>
<reference evidence="3" key="1">
    <citation type="submission" date="2023-09" db="EMBL/GenBank/DDBJ databases">
        <title>Description of first Herbaspirillum huttiense subsp. nephrolepsisexaltata and Herbaspirillum huttiense subsp. lycopersicon.</title>
        <authorList>
            <person name="Poudel M."/>
            <person name="Sharma A."/>
            <person name="Goss E."/>
            <person name="Tapia J.H."/>
            <person name="Harmon C.M."/>
            <person name="Jones J.B."/>
        </authorList>
    </citation>
    <scope>NUCLEOTIDE SEQUENCE</scope>
    <source>
        <strain evidence="3">SE1</strain>
    </source>
</reference>
<feature type="region of interest" description="Disordered" evidence="1">
    <location>
        <begin position="196"/>
        <end position="222"/>
    </location>
</feature>
<evidence type="ECO:0000313" key="3">
    <source>
        <dbReference type="EMBL" id="MDR9851074.1"/>
    </source>
</evidence>
<dbReference type="InterPro" id="IPR021455">
    <property type="entry name" value="DUF3106"/>
</dbReference>
<feature type="chain" id="PRO_5047179364" evidence="2">
    <location>
        <begin position="27"/>
        <end position="290"/>
    </location>
</feature>
<feature type="compositionally biased region" description="Low complexity" evidence="1">
    <location>
        <begin position="43"/>
        <end position="88"/>
    </location>
</feature>
<dbReference type="Pfam" id="PF11304">
    <property type="entry name" value="DUF3106"/>
    <property type="match status" value="1"/>
</dbReference>
<feature type="region of interest" description="Disordered" evidence="1">
    <location>
        <begin position="43"/>
        <end position="92"/>
    </location>
</feature>
<evidence type="ECO:0000256" key="2">
    <source>
        <dbReference type="SAM" id="SignalP"/>
    </source>
</evidence>
<dbReference type="Proteomes" id="UP001246576">
    <property type="component" value="Unassembled WGS sequence"/>
</dbReference>
<keyword evidence="4" id="KW-1185">Reference proteome</keyword>
<gene>
    <name evidence="3" type="ORF">RI048_22795</name>
</gene>
<name>A0ABU2ESC0_9BURK</name>
<organism evidence="3 4">
    <name type="scientific">Herbaspirillum huttiense subsp. lycopersici</name>
    <dbReference type="NCBI Taxonomy" id="3074428"/>
    <lineage>
        <taxon>Bacteria</taxon>
        <taxon>Pseudomonadati</taxon>
        <taxon>Pseudomonadota</taxon>
        <taxon>Betaproteobacteria</taxon>
        <taxon>Burkholderiales</taxon>
        <taxon>Oxalobacteraceae</taxon>
        <taxon>Herbaspirillum</taxon>
    </lineage>
</organism>
<protein>
    <submittedName>
        <fullName evidence="3">DUF3106 domain-containing protein</fullName>
    </submittedName>
</protein>
<evidence type="ECO:0000256" key="1">
    <source>
        <dbReference type="SAM" id="MobiDB-lite"/>
    </source>
</evidence>
<evidence type="ECO:0000313" key="4">
    <source>
        <dbReference type="Proteomes" id="UP001246576"/>
    </source>
</evidence>
<feature type="signal peptide" evidence="2">
    <location>
        <begin position="1"/>
        <end position="26"/>
    </location>
</feature>
<proteinExistence type="predicted"/>